<feature type="transmembrane region" description="Helical" evidence="8">
    <location>
        <begin position="505"/>
        <end position="529"/>
    </location>
</feature>
<accession>A0AAU9VU81</accession>
<feature type="transmembrane region" description="Helical" evidence="8">
    <location>
        <begin position="460"/>
        <end position="484"/>
    </location>
</feature>
<dbReference type="Proteomes" id="UP001159428">
    <property type="component" value="Unassembled WGS sequence"/>
</dbReference>
<feature type="domain" description="G-protein coupled receptors family 1 profile" evidence="9">
    <location>
        <begin position="29"/>
        <end position="284"/>
    </location>
</feature>
<gene>
    <name evidence="10" type="ORF">PMEA_00016360</name>
</gene>
<proteinExistence type="predicted"/>
<feature type="transmembrane region" description="Helical" evidence="8">
    <location>
        <begin position="423"/>
        <end position="448"/>
    </location>
</feature>
<dbReference type="Pfam" id="PF00001">
    <property type="entry name" value="7tm_1"/>
    <property type="match status" value="4"/>
</dbReference>
<dbReference type="SUPFAM" id="SSF81321">
    <property type="entry name" value="Family A G protein-coupled receptor-like"/>
    <property type="match status" value="4"/>
</dbReference>
<evidence type="ECO:0000256" key="5">
    <source>
        <dbReference type="ARBA" id="ARBA00023136"/>
    </source>
</evidence>
<feature type="domain" description="G-protein coupled receptors family 1 profile" evidence="9">
    <location>
        <begin position="782"/>
        <end position="1039"/>
    </location>
</feature>
<feature type="transmembrane region" description="Helical" evidence="8">
    <location>
        <begin position="929"/>
        <end position="951"/>
    </location>
</feature>
<feature type="transmembrane region" description="Helical" evidence="8">
    <location>
        <begin position="803"/>
        <end position="822"/>
    </location>
</feature>
<feature type="non-terminal residue" evidence="10">
    <location>
        <position position="1177"/>
    </location>
</feature>
<keyword evidence="7" id="KW-0807">Transducer</keyword>
<feature type="transmembrane region" description="Helical" evidence="8">
    <location>
        <begin position="885"/>
        <end position="909"/>
    </location>
</feature>
<feature type="transmembrane region" description="Helical" evidence="8">
    <location>
        <begin position="50"/>
        <end position="75"/>
    </location>
</feature>
<evidence type="ECO:0000256" key="1">
    <source>
        <dbReference type="ARBA" id="ARBA00004141"/>
    </source>
</evidence>
<feature type="domain" description="G-protein coupled receptors family 1 profile" evidence="9">
    <location>
        <begin position="402"/>
        <end position="658"/>
    </location>
</feature>
<keyword evidence="5 8" id="KW-0472">Membrane</keyword>
<evidence type="ECO:0000256" key="2">
    <source>
        <dbReference type="ARBA" id="ARBA00022692"/>
    </source>
</evidence>
<comment type="subcellular location">
    <subcellularLocation>
        <location evidence="1">Membrane</location>
        <topology evidence="1">Multi-pass membrane protein</topology>
    </subcellularLocation>
</comment>
<evidence type="ECO:0000313" key="11">
    <source>
        <dbReference type="Proteomes" id="UP001159428"/>
    </source>
</evidence>
<evidence type="ECO:0000256" key="6">
    <source>
        <dbReference type="ARBA" id="ARBA00023170"/>
    </source>
</evidence>
<dbReference type="GO" id="GO:0004930">
    <property type="term" value="F:G protein-coupled receptor activity"/>
    <property type="evidence" value="ECO:0007669"/>
    <property type="project" value="UniProtKB-KW"/>
</dbReference>
<dbReference type="CDD" id="cd00637">
    <property type="entry name" value="7tm_classA_rhodopsin-like"/>
    <property type="match status" value="3"/>
</dbReference>
<dbReference type="Gene3D" id="1.20.1070.10">
    <property type="entry name" value="Rhodopsin 7-helix transmembrane proteins"/>
    <property type="match status" value="4"/>
</dbReference>
<keyword evidence="11" id="KW-1185">Reference proteome</keyword>
<reference evidence="10 11" key="1">
    <citation type="submission" date="2022-05" db="EMBL/GenBank/DDBJ databases">
        <authorList>
            <consortium name="Genoscope - CEA"/>
            <person name="William W."/>
        </authorList>
    </citation>
    <scope>NUCLEOTIDE SEQUENCE [LARGE SCALE GENOMIC DNA]</scope>
</reference>
<feature type="domain" description="G-protein coupled receptors family 1 profile" evidence="9">
    <location>
        <begin position="1044"/>
        <end position="1160"/>
    </location>
</feature>
<protein>
    <recommendedName>
        <fullName evidence="9">G-protein coupled receptors family 1 profile domain-containing protein</fullName>
    </recommendedName>
</protein>
<dbReference type="AlphaFoldDB" id="A0AAU9VU81"/>
<dbReference type="EMBL" id="CALNXJ010000003">
    <property type="protein sequence ID" value="CAH3035597.1"/>
    <property type="molecule type" value="Genomic_DNA"/>
</dbReference>
<evidence type="ECO:0000256" key="3">
    <source>
        <dbReference type="ARBA" id="ARBA00022989"/>
    </source>
</evidence>
<evidence type="ECO:0000313" key="10">
    <source>
        <dbReference type="EMBL" id="CAH3035597.1"/>
    </source>
</evidence>
<feature type="transmembrane region" description="Helical" evidence="8">
    <location>
        <begin position="87"/>
        <end position="111"/>
    </location>
</feature>
<dbReference type="InterPro" id="IPR017452">
    <property type="entry name" value="GPCR_Rhodpsn_7TM"/>
</dbReference>
<dbReference type="InterPro" id="IPR000276">
    <property type="entry name" value="GPCR_Rhodpsn"/>
</dbReference>
<sequence length="1177" mass="133438">MADLPSRSVALTIVESSFMTALNIFSLGGNILVCIAVYRNTRLRSTTNIYIIALAISDLLSAIFVMPFAAGVLISGKWPFGKVLCQINAFFSLFVVYVSPVTMGLTAVNRYMRICKSDMEYKRFFSPIKSRLMLAFVWGLIACYILLPRLAGVQRFQFVPEYAACLSQQLAASSKIAHFFDIVGLFFLLPLAVTIFSYRKVSRKIQEHNINLAMTHQRRDVNFSAHEIRISKSLFVVVFAFMLCWVPAWLITILAYFVGKVPRNVQLLCAFFVNLSNAINPFIYAGMNPLFRLEFTRILHCAYNKKIRNESGSHADYNQQGSKIKITTKSTGNQYTSFDTSPLETSLGQTFVSSPEIIEEKQSCSNNDNTPNKMADLPSRSVALTIVESGFMIALNIMSLAGNIMVCIAVYRNTRLRSTTNIYIIALAISDLLSAIFVMPFAAGVLISGRWPFGRVLCQINAFFSLFAVYVSPVTMGLTAVNRYMRICKSDMEYKRFFSPIKSRLVLAFVWGLIAGYILFSRLAGLQGFQFVPEYAACLSQHLAASSKIAHYFVVVDLFFLLPLAVTIFSYRKVSRKIQEHNINLAMTHQSQRRDAHFSAHEIRISRSLFVVVFAFMLCWVPAWLITILARFVGKVPRNVQLMCAFLNLSNTVNPFIYAGMNPLFRLEFKRILHCAYNNKIRNESGSNADDNQQLSTQRTCETLSKISQPNFQYTTFQHCRLLGKDYSTRSLKFFLLKSDRYFCGNNDNTSNKMADLPSRSVALTIVESGFMIALNIMSLGGNIMVCIAVYRNTRLRSTTNIYIIALAISDLLSAIFLMPFATGVLISGKWPFGRVLCQVNAFFSLFAVYVSPVTMGLTAVNRYMRICKSDMEYKRFFSPIKSRLLLTFVWGLIAGYILFSRLAGLQGFQFVPEYATCLNQHLAASSKILHYFVVFGLFFLFPLAVTIFSYRKVSRKIQGHNINLAMTHQSQRRDAHFSAHEIRISKSLFVIVFAFMLCWVPTWLITILVHFLGKVPRNVQLLCAFFVNLSNAINPFIYAGMNPLFRLEFKRILHCAYCNKIRNESGSNTDYNQQGSSQRTVAFAQNTTQHHTLRNADVSAHEIQISKSLFVVVFAFMICWVPAWVFTIMTRFVGKVPCNVQLLCAFFVNLSNTVNPFIYAGMNSLFRREFKGILHC</sequence>
<keyword evidence="4" id="KW-0297">G-protein coupled receptor</keyword>
<feature type="transmembrane region" description="Helical" evidence="8">
    <location>
        <begin position="609"/>
        <end position="633"/>
    </location>
</feature>
<feature type="transmembrane region" description="Helical" evidence="8">
    <location>
        <begin position="842"/>
        <end position="864"/>
    </location>
</feature>
<organism evidence="10 11">
    <name type="scientific">Pocillopora meandrina</name>
    <dbReference type="NCBI Taxonomy" id="46732"/>
    <lineage>
        <taxon>Eukaryota</taxon>
        <taxon>Metazoa</taxon>
        <taxon>Cnidaria</taxon>
        <taxon>Anthozoa</taxon>
        <taxon>Hexacorallia</taxon>
        <taxon>Scleractinia</taxon>
        <taxon>Astrocoeniina</taxon>
        <taxon>Pocilloporidae</taxon>
        <taxon>Pocillopora</taxon>
    </lineage>
</organism>
<feature type="transmembrane region" description="Helical" evidence="8">
    <location>
        <begin position="1020"/>
        <end position="1042"/>
    </location>
</feature>
<keyword evidence="3 8" id="KW-1133">Transmembrane helix</keyword>
<evidence type="ECO:0000259" key="9">
    <source>
        <dbReference type="PROSITE" id="PS50262"/>
    </source>
</evidence>
<keyword evidence="6" id="KW-0675">Receptor</keyword>
<comment type="caution">
    <text evidence="10">The sequence shown here is derived from an EMBL/GenBank/DDBJ whole genome shotgun (WGS) entry which is preliminary data.</text>
</comment>
<dbReference type="PRINTS" id="PR00237">
    <property type="entry name" value="GPCRRHODOPSN"/>
</dbReference>
<feature type="transmembrane region" description="Helical" evidence="8">
    <location>
        <begin position="132"/>
        <end position="151"/>
    </location>
</feature>
<evidence type="ECO:0000256" key="7">
    <source>
        <dbReference type="ARBA" id="ARBA00023224"/>
    </source>
</evidence>
<feature type="transmembrane region" description="Helical" evidence="8">
    <location>
        <begin position="549"/>
        <end position="571"/>
    </location>
</feature>
<feature type="transmembrane region" description="Helical" evidence="8">
    <location>
        <begin position="234"/>
        <end position="258"/>
    </location>
</feature>
<feature type="transmembrane region" description="Helical" evidence="8">
    <location>
        <begin position="989"/>
        <end position="1014"/>
    </location>
</feature>
<evidence type="ECO:0000256" key="8">
    <source>
        <dbReference type="SAM" id="Phobius"/>
    </source>
</evidence>
<evidence type="ECO:0000256" key="4">
    <source>
        <dbReference type="ARBA" id="ARBA00023040"/>
    </source>
</evidence>
<dbReference type="PANTHER" id="PTHR24240">
    <property type="entry name" value="OPSIN"/>
    <property type="match status" value="1"/>
</dbReference>
<dbReference type="PROSITE" id="PS50262">
    <property type="entry name" value="G_PROTEIN_RECEP_F1_2"/>
    <property type="match status" value="4"/>
</dbReference>
<keyword evidence="2 8" id="KW-0812">Transmembrane</keyword>
<dbReference type="InterPro" id="IPR050125">
    <property type="entry name" value="GPCR_opsins"/>
</dbReference>
<feature type="transmembrane region" description="Helical" evidence="8">
    <location>
        <begin position="391"/>
        <end position="411"/>
    </location>
</feature>
<feature type="transmembrane region" description="Helical" evidence="8">
    <location>
        <begin position="771"/>
        <end position="791"/>
    </location>
</feature>
<dbReference type="GO" id="GO:0016020">
    <property type="term" value="C:membrane"/>
    <property type="evidence" value="ECO:0007669"/>
    <property type="project" value="UniProtKB-SubCell"/>
</dbReference>
<feature type="transmembrane region" description="Helical" evidence="8">
    <location>
        <begin position="20"/>
        <end position="38"/>
    </location>
</feature>
<dbReference type="SMART" id="SM01381">
    <property type="entry name" value="7TM_GPCR_Srsx"/>
    <property type="match status" value="1"/>
</dbReference>
<feature type="transmembrane region" description="Helical" evidence="8">
    <location>
        <begin position="176"/>
        <end position="198"/>
    </location>
</feature>
<feature type="transmembrane region" description="Helical" evidence="8">
    <location>
        <begin position="1110"/>
        <end position="1135"/>
    </location>
</feature>
<name>A0AAU9VU81_9CNID</name>
<feature type="transmembrane region" description="Helical" evidence="8">
    <location>
        <begin position="1141"/>
        <end position="1162"/>
    </location>
</feature>